<feature type="non-terminal residue" evidence="1">
    <location>
        <position position="176"/>
    </location>
</feature>
<reference evidence="1" key="1">
    <citation type="submission" date="2018-05" db="EMBL/GenBank/DDBJ databases">
        <authorList>
            <person name="Lanie J.A."/>
            <person name="Ng W.-L."/>
            <person name="Kazmierczak K.M."/>
            <person name="Andrzejewski T.M."/>
            <person name="Davidsen T.M."/>
            <person name="Wayne K.J."/>
            <person name="Tettelin H."/>
            <person name="Glass J.I."/>
            <person name="Rusch D."/>
            <person name="Podicherti R."/>
            <person name="Tsui H.-C.T."/>
            <person name="Winkler M.E."/>
        </authorList>
    </citation>
    <scope>NUCLEOTIDE SEQUENCE</scope>
</reference>
<dbReference type="SUPFAM" id="SSF48452">
    <property type="entry name" value="TPR-like"/>
    <property type="match status" value="1"/>
</dbReference>
<dbReference type="PROSITE" id="PS51257">
    <property type="entry name" value="PROKAR_LIPOPROTEIN"/>
    <property type="match status" value="1"/>
</dbReference>
<sequence>MKKQIKGLNTMKKIIAPLTAVALIMSGCDVDKSINDNPNEITLKDVDARLFLNGAQLANVIVQVSHLNRISGMFSGQLIGFTSLYSNIYGYSLSAVESNGEWRRAYTGVVTNTRHVAASAPDDKLLVGIAKVLEANAIGTLAITMGGVPYSEIGTVDDPKFDSQKEVLAALSTLLA</sequence>
<accession>A0A382N7H9</accession>
<dbReference type="InterPro" id="IPR041662">
    <property type="entry name" value="SusD-like_2"/>
</dbReference>
<dbReference type="Gene3D" id="1.25.40.390">
    <property type="match status" value="1"/>
</dbReference>
<evidence type="ECO:0000313" key="1">
    <source>
        <dbReference type="EMBL" id="SVC57139.1"/>
    </source>
</evidence>
<name>A0A382N7H9_9ZZZZ</name>
<dbReference type="AlphaFoldDB" id="A0A382N7H9"/>
<dbReference type="EMBL" id="UINC01098538">
    <property type="protein sequence ID" value="SVC57139.1"/>
    <property type="molecule type" value="Genomic_DNA"/>
</dbReference>
<dbReference type="Pfam" id="PF12771">
    <property type="entry name" value="SusD-like_2"/>
    <property type="match status" value="1"/>
</dbReference>
<organism evidence="1">
    <name type="scientific">marine metagenome</name>
    <dbReference type="NCBI Taxonomy" id="408172"/>
    <lineage>
        <taxon>unclassified sequences</taxon>
        <taxon>metagenomes</taxon>
        <taxon>ecological metagenomes</taxon>
    </lineage>
</organism>
<proteinExistence type="predicted"/>
<gene>
    <name evidence="1" type="ORF">METZ01_LOCUS309993</name>
</gene>
<dbReference type="InterPro" id="IPR011990">
    <property type="entry name" value="TPR-like_helical_dom_sf"/>
</dbReference>
<protein>
    <submittedName>
        <fullName evidence="1">Uncharacterized protein</fullName>
    </submittedName>
</protein>